<evidence type="ECO:0000313" key="1">
    <source>
        <dbReference type="EMBL" id="ADO35125.1"/>
    </source>
</evidence>
<name>E3GHG7_9FIRM</name>
<dbReference type="EMBL" id="CP002273">
    <property type="protein sequence ID" value="ADO35125.1"/>
    <property type="molecule type" value="Genomic_DNA"/>
</dbReference>
<evidence type="ECO:0000313" key="2">
    <source>
        <dbReference type="Proteomes" id="UP000006873"/>
    </source>
</evidence>
<keyword evidence="2" id="KW-1185">Reference proteome</keyword>
<reference key="1">
    <citation type="submission" date="2010-09" db="EMBL/GenBank/DDBJ databases">
        <authorList>
            <person name="Roh H."/>
            <person name="Ko H.-J."/>
            <person name="Kim D."/>
            <person name="Choi D.G."/>
            <person name="Park S."/>
            <person name="Kim S."/>
            <person name="Kim K.H."/>
            <person name="Chang I.S."/>
            <person name="Choi I.-G."/>
        </authorList>
    </citation>
    <scope>NUCLEOTIDE SEQUENCE</scope>
    <source>
        <strain>KIST612</strain>
    </source>
</reference>
<dbReference type="KEGG" id="elm:ELI_0100"/>
<accession>E3GHG7</accession>
<dbReference type="HOGENOM" id="CLU_3168203_0_0_9"/>
<dbReference type="AlphaFoldDB" id="E3GHG7"/>
<sequence length="47" mass="5509">MSILKNGKIKKITMNFKDKNPLFSKKSGFSSIEALDKCRKKRKIFIF</sequence>
<protein>
    <submittedName>
        <fullName evidence="1">Uncharacterized protein</fullName>
    </submittedName>
</protein>
<dbReference type="Proteomes" id="UP000006873">
    <property type="component" value="Chromosome"/>
</dbReference>
<reference evidence="1 2" key="2">
    <citation type="journal article" date="2011" name="J. Bacteriol.">
        <title>Complete genome sequence of a carbon monoxide-utilizing acetogen, Eubacterium limosum KIST612.</title>
        <authorList>
            <person name="Roh H."/>
            <person name="Ko H.J."/>
            <person name="Kim D."/>
            <person name="Choi D.G."/>
            <person name="Park S."/>
            <person name="Kim S."/>
            <person name="Chang I.S."/>
            <person name="Choi I.G."/>
        </authorList>
    </citation>
    <scope>NUCLEOTIDE SEQUENCE [LARGE SCALE GENOMIC DNA]</scope>
    <source>
        <strain evidence="1 2">KIST612</strain>
    </source>
</reference>
<organism evidence="1 2">
    <name type="scientific">Eubacterium callanderi</name>
    <dbReference type="NCBI Taxonomy" id="53442"/>
    <lineage>
        <taxon>Bacteria</taxon>
        <taxon>Bacillati</taxon>
        <taxon>Bacillota</taxon>
        <taxon>Clostridia</taxon>
        <taxon>Eubacteriales</taxon>
        <taxon>Eubacteriaceae</taxon>
        <taxon>Eubacterium</taxon>
    </lineage>
</organism>
<gene>
    <name evidence="1" type="ordered locus">ELI_0100</name>
</gene>
<proteinExistence type="predicted"/>